<evidence type="ECO:0000256" key="4">
    <source>
        <dbReference type="ARBA" id="ARBA00023315"/>
    </source>
</evidence>
<evidence type="ECO:0000256" key="2">
    <source>
        <dbReference type="ARBA" id="ARBA00022679"/>
    </source>
</evidence>
<gene>
    <name evidence="5" type="ORF">ACFSW8_11525</name>
</gene>
<dbReference type="GO" id="GO:0016746">
    <property type="term" value="F:acyltransferase activity"/>
    <property type="evidence" value="ECO:0007669"/>
    <property type="project" value="UniProtKB-KW"/>
</dbReference>
<comment type="caution">
    <text evidence="5">The sequence shown here is derived from an EMBL/GenBank/DDBJ whole genome shotgun (WGS) entry which is preliminary data.</text>
</comment>
<dbReference type="PROSITE" id="PS00101">
    <property type="entry name" value="HEXAPEP_TRANSFERASES"/>
    <property type="match status" value="1"/>
</dbReference>
<dbReference type="CDD" id="cd03358">
    <property type="entry name" value="LbH_WxcM_N_like"/>
    <property type="match status" value="1"/>
</dbReference>
<accession>A0ABW4ZD75</accession>
<evidence type="ECO:0000313" key="6">
    <source>
        <dbReference type="Proteomes" id="UP001597389"/>
    </source>
</evidence>
<keyword evidence="6" id="KW-1185">Reference proteome</keyword>
<evidence type="ECO:0000256" key="1">
    <source>
        <dbReference type="ARBA" id="ARBA00007274"/>
    </source>
</evidence>
<evidence type="ECO:0000256" key="3">
    <source>
        <dbReference type="ARBA" id="ARBA00022737"/>
    </source>
</evidence>
<dbReference type="InterPro" id="IPR050179">
    <property type="entry name" value="Trans_hexapeptide_repeat"/>
</dbReference>
<keyword evidence="2 5" id="KW-0808">Transferase</keyword>
<dbReference type="EC" id="2.3.1.-" evidence="5"/>
<dbReference type="RefSeq" id="WP_377091367.1">
    <property type="nucleotide sequence ID" value="NZ_JBHSJL010000014.1"/>
</dbReference>
<dbReference type="EMBL" id="JBHUJB010000046">
    <property type="protein sequence ID" value="MFD2159532.1"/>
    <property type="molecule type" value="Genomic_DNA"/>
</dbReference>
<dbReference type="PANTHER" id="PTHR43300:SF4">
    <property type="entry name" value="ACYL-[ACYL-CARRIER-PROTEIN]--UDP-N-ACETYLGLUCOSAMINE O-ACYLTRANSFERASE"/>
    <property type="match status" value="1"/>
</dbReference>
<dbReference type="InterPro" id="IPR001451">
    <property type="entry name" value="Hexapep"/>
</dbReference>
<keyword evidence="4 5" id="KW-0012">Acyltransferase</keyword>
<organism evidence="5 6">
    <name type="scientific">Rubritalea tangerina</name>
    <dbReference type="NCBI Taxonomy" id="430798"/>
    <lineage>
        <taxon>Bacteria</taxon>
        <taxon>Pseudomonadati</taxon>
        <taxon>Verrucomicrobiota</taxon>
        <taxon>Verrucomicrobiia</taxon>
        <taxon>Verrucomicrobiales</taxon>
        <taxon>Rubritaleaceae</taxon>
        <taxon>Rubritalea</taxon>
    </lineage>
</organism>
<protein>
    <submittedName>
        <fullName evidence="5">Acyltransferase</fullName>
        <ecNumber evidence="5">2.3.1.-</ecNumber>
    </submittedName>
</protein>
<keyword evidence="3" id="KW-0677">Repeat</keyword>
<reference evidence="6" key="1">
    <citation type="journal article" date="2019" name="Int. J. Syst. Evol. Microbiol.">
        <title>The Global Catalogue of Microorganisms (GCM) 10K type strain sequencing project: providing services to taxonomists for standard genome sequencing and annotation.</title>
        <authorList>
            <consortium name="The Broad Institute Genomics Platform"/>
            <consortium name="The Broad Institute Genome Sequencing Center for Infectious Disease"/>
            <person name="Wu L."/>
            <person name="Ma J."/>
        </authorList>
    </citation>
    <scope>NUCLEOTIDE SEQUENCE [LARGE SCALE GENOMIC DNA]</scope>
    <source>
        <strain evidence="6">CCUG 57942</strain>
    </source>
</reference>
<dbReference type="SUPFAM" id="SSF51161">
    <property type="entry name" value="Trimeric LpxA-like enzymes"/>
    <property type="match status" value="1"/>
</dbReference>
<dbReference type="PANTHER" id="PTHR43300">
    <property type="entry name" value="ACETYLTRANSFERASE"/>
    <property type="match status" value="1"/>
</dbReference>
<dbReference type="InterPro" id="IPR018357">
    <property type="entry name" value="Hexapep_transf_CS"/>
</dbReference>
<dbReference type="Gene3D" id="2.160.10.10">
    <property type="entry name" value="Hexapeptide repeat proteins"/>
    <property type="match status" value="1"/>
</dbReference>
<comment type="similarity">
    <text evidence="1">Belongs to the transferase hexapeptide repeat family.</text>
</comment>
<evidence type="ECO:0000313" key="5">
    <source>
        <dbReference type="EMBL" id="MFD2159532.1"/>
    </source>
</evidence>
<name>A0ABW4ZD75_9BACT</name>
<dbReference type="InterPro" id="IPR011004">
    <property type="entry name" value="Trimer_LpxA-like_sf"/>
</dbReference>
<proteinExistence type="inferred from homology"/>
<dbReference type="Proteomes" id="UP001597389">
    <property type="component" value="Unassembled WGS sequence"/>
</dbReference>
<dbReference type="Pfam" id="PF00132">
    <property type="entry name" value="Hexapep"/>
    <property type="match status" value="2"/>
</dbReference>
<sequence length="148" mass="15573">MIHESSDVQTDQIGEGTTIWQYCVLLKGARIGSNCNICSHCLIEGNVSLGDRVTVKSGVQLWEGLRIADEVFIGPNATFTNDMYPRSKAYPDAFLETVIEKGASIGAGAVILPGVVIGEGAMVGAGAVVTKDVPKNSLVVGNPARVVR</sequence>